<sequence>MSVSDRTVLTAHALLERQKTRITELQLQVAELRSRNARVHEEYKRHLRTCSLQQHQHNNNHNISSALTAIREKRHDSLPVETSSSTMSSLYRGSLPCRQWKSASFSGPALVISVEKKSSSSTSINLLAHTRPQQSVRAICFLTQH</sequence>
<gene>
    <name evidence="2" type="ORF">Q7C36_019578</name>
</gene>
<keyword evidence="1" id="KW-0175">Coiled coil</keyword>
<comment type="caution">
    <text evidence="2">The sequence shown here is derived from an EMBL/GenBank/DDBJ whole genome shotgun (WGS) entry which is preliminary data.</text>
</comment>
<reference evidence="2" key="1">
    <citation type="submission" date="2023-08" db="EMBL/GenBank/DDBJ databases">
        <title>Pelteobagrus vachellii genome.</title>
        <authorList>
            <person name="Liu H."/>
        </authorList>
    </citation>
    <scope>NUCLEOTIDE SEQUENCE</scope>
    <source>
        <strain evidence="2">PRFRI_2022a</strain>
        <tissue evidence="2">Muscle</tissue>
    </source>
</reference>
<keyword evidence="3" id="KW-1185">Reference proteome</keyword>
<feature type="coiled-coil region" evidence="1">
    <location>
        <begin position="15"/>
        <end position="42"/>
    </location>
</feature>
<organism evidence="2 3">
    <name type="scientific">Tachysurus vachellii</name>
    <name type="common">Darkbarbel catfish</name>
    <name type="synonym">Pelteobagrus vachellii</name>
    <dbReference type="NCBI Taxonomy" id="175792"/>
    <lineage>
        <taxon>Eukaryota</taxon>
        <taxon>Metazoa</taxon>
        <taxon>Chordata</taxon>
        <taxon>Craniata</taxon>
        <taxon>Vertebrata</taxon>
        <taxon>Euteleostomi</taxon>
        <taxon>Actinopterygii</taxon>
        <taxon>Neopterygii</taxon>
        <taxon>Teleostei</taxon>
        <taxon>Ostariophysi</taxon>
        <taxon>Siluriformes</taxon>
        <taxon>Bagridae</taxon>
        <taxon>Tachysurus</taxon>
    </lineage>
</organism>
<evidence type="ECO:0000313" key="2">
    <source>
        <dbReference type="EMBL" id="KAK2825651.1"/>
    </source>
</evidence>
<protein>
    <submittedName>
        <fullName evidence="2">Uncharacterized protein</fullName>
    </submittedName>
</protein>
<dbReference type="AlphaFoldDB" id="A0AA88LXH5"/>
<accession>A0AA88LXH5</accession>
<dbReference type="Proteomes" id="UP001187315">
    <property type="component" value="Unassembled WGS sequence"/>
</dbReference>
<dbReference type="EMBL" id="JAVHJS010000020">
    <property type="protein sequence ID" value="KAK2825651.1"/>
    <property type="molecule type" value="Genomic_DNA"/>
</dbReference>
<name>A0AA88LXH5_TACVA</name>
<evidence type="ECO:0000313" key="3">
    <source>
        <dbReference type="Proteomes" id="UP001187315"/>
    </source>
</evidence>
<evidence type="ECO:0000256" key="1">
    <source>
        <dbReference type="SAM" id="Coils"/>
    </source>
</evidence>
<proteinExistence type="predicted"/>